<sequence length="124" mass="14147">MEEISDAIKEFSEIHSEGSSSFFYRSHIPGQRNQSTFKPPLPCHQIWELRFARLWKVSIAEYDNKPRVLPFPPDQILDGKSKDGRAMVERRPCSRDSSDFEVEGAEAARVQGPFSANRDAALFC</sequence>
<organism evidence="2 3">
    <name type="scientific">Podarcis lilfordi</name>
    <name type="common">Lilford's wall lizard</name>
    <dbReference type="NCBI Taxonomy" id="74358"/>
    <lineage>
        <taxon>Eukaryota</taxon>
        <taxon>Metazoa</taxon>
        <taxon>Chordata</taxon>
        <taxon>Craniata</taxon>
        <taxon>Vertebrata</taxon>
        <taxon>Euteleostomi</taxon>
        <taxon>Lepidosauria</taxon>
        <taxon>Squamata</taxon>
        <taxon>Bifurcata</taxon>
        <taxon>Unidentata</taxon>
        <taxon>Episquamata</taxon>
        <taxon>Laterata</taxon>
        <taxon>Lacertibaenia</taxon>
        <taxon>Lacertidae</taxon>
        <taxon>Podarcis</taxon>
    </lineage>
</organism>
<proteinExistence type="predicted"/>
<evidence type="ECO:0000313" key="2">
    <source>
        <dbReference type="EMBL" id="CAI5766392.1"/>
    </source>
</evidence>
<evidence type="ECO:0000256" key="1">
    <source>
        <dbReference type="SAM" id="MobiDB-lite"/>
    </source>
</evidence>
<feature type="region of interest" description="Disordered" evidence="1">
    <location>
        <begin position="73"/>
        <end position="97"/>
    </location>
</feature>
<evidence type="ECO:0000313" key="3">
    <source>
        <dbReference type="Proteomes" id="UP001178461"/>
    </source>
</evidence>
<dbReference type="Proteomes" id="UP001178461">
    <property type="component" value="Chromosome 2"/>
</dbReference>
<gene>
    <name evidence="2" type="ORF">PODLI_1B024166</name>
</gene>
<dbReference type="AlphaFoldDB" id="A0AA35JWD9"/>
<name>A0AA35JWD9_9SAUR</name>
<accession>A0AA35JWD9</accession>
<dbReference type="EMBL" id="OX395127">
    <property type="protein sequence ID" value="CAI5766392.1"/>
    <property type="molecule type" value="Genomic_DNA"/>
</dbReference>
<feature type="compositionally biased region" description="Basic and acidic residues" evidence="1">
    <location>
        <begin position="77"/>
        <end position="97"/>
    </location>
</feature>
<protein>
    <submittedName>
        <fullName evidence="2">Uncharacterized protein</fullName>
    </submittedName>
</protein>
<keyword evidence="3" id="KW-1185">Reference proteome</keyword>
<reference evidence="2" key="1">
    <citation type="submission" date="2022-12" db="EMBL/GenBank/DDBJ databases">
        <authorList>
            <person name="Alioto T."/>
            <person name="Alioto T."/>
            <person name="Gomez Garrido J."/>
        </authorList>
    </citation>
    <scope>NUCLEOTIDE SEQUENCE</scope>
</reference>